<organism evidence="2 3">
    <name type="scientific">Scophthalmus maximus</name>
    <name type="common">Turbot</name>
    <name type="synonym">Psetta maxima</name>
    <dbReference type="NCBI Taxonomy" id="52904"/>
    <lineage>
        <taxon>Eukaryota</taxon>
        <taxon>Metazoa</taxon>
        <taxon>Chordata</taxon>
        <taxon>Craniata</taxon>
        <taxon>Vertebrata</taxon>
        <taxon>Euteleostomi</taxon>
        <taxon>Actinopterygii</taxon>
        <taxon>Neopterygii</taxon>
        <taxon>Teleostei</taxon>
        <taxon>Neoteleostei</taxon>
        <taxon>Acanthomorphata</taxon>
        <taxon>Carangaria</taxon>
        <taxon>Pleuronectiformes</taxon>
        <taxon>Pleuronectoidei</taxon>
        <taxon>Scophthalmidae</taxon>
        <taxon>Scophthalmus</taxon>
    </lineage>
</organism>
<feature type="compositionally biased region" description="Acidic residues" evidence="1">
    <location>
        <begin position="37"/>
        <end position="47"/>
    </location>
</feature>
<feature type="compositionally biased region" description="Basic and acidic residues" evidence="1">
    <location>
        <begin position="1"/>
        <end position="11"/>
    </location>
</feature>
<gene>
    <name evidence="2" type="ORF">F2P81_004356</name>
</gene>
<comment type="caution">
    <text evidence="2">The sequence shown here is derived from an EMBL/GenBank/DDBJ whole genome shotgun (WGS) entry which is preliminary data.</text>
</comment>
<sequence length="84" mass="9158">MDEPKKGREIDGSTAVKSSRCDKPCSLHLKLGSPREDGDDEEEEGEAAELPSGVAVESTVSVYRCVSPTEICFQTKQTNPNHFC</sequence>
<proteinExistence type="predicted"/>
<accession>A0A6A4TDS9</accession>
<evidence type="ECO:0000313" key="2">
    <source>
        <dbReference type="EMBL" id="KAF0043019.1"/>
    </source>
</evidence>
<dbReference type="AlphaFoldDB" id="A0A6A4TDS9"/>
<feature type="region of interest" description="Disordered" evidence="1">
    <location>
        <begin position="27"/>
        <end position="52"/>
    </location>
</feature>
<dbReference type="EMBL" id="VEVO01000004">
    <property type="protein sequence ID" value="KAF0043019.1"/>
    <property type="molecule type" value="Genomic_DNA"/>
</dbReference>
<evidence type="ECO:0000313" key="3">
    <source>
        <dbReference type="Proteomes" id="UP000438429"/>
    </source>
</evidence>
<dbReference type="Proteomes" id="UP000438429">
    <property type="component" value="Unassembled WGS sequence"/>
</dbReference>
<evidence type="ECO:0000256" key="1">
    <source>
        <dbReference type="SAM" id="MobiDB-lite"/>
    </source>
</evidence>
<name>A0A6A4TDS9_SCOMX</name>
<feature type="region of interest" description="Disordered" evidence="1">
    <location>
        <begin position="1"/>
        <end position="20"/>
    </location>
</feature>
<protein>
    <submittedName>
        <fullName evidence="2">Uncharacterized protein</fullName>
    </submittedName>
</protein>
<reference evidence="2 3" key="1">
    <citation type="submission" date="2019-06" db="EMBL/GenBank/DDBJ databases">
        <title>Draft genomes of female and male turbot (Scophthalmus maximus).</title>
        <authorList>
            <person name="Xu H."/>
            <person name="Xu X.-W."/>
            <person name="Shao C."/>
            <person name="Chen S."/>
        </authorList>
    </citation>
    <scope>NUCLEOTIDE SEQUENCE [LARGE SCALE GENOMIC DNA]</scope>
    <source>
        <strain evidence="2">Ysfricsl-2016a</strain>
        <tissue evidence="2">Blood</tissue>
    </source>
</reference>